<dbReference type="FunFam" id="2.70.98.30:FF:000002">
    <property type="entry name" value="Alpha-mannosidase"/>
    <property type="match status" value="1"/>
</dbReference>
<dbReference type="GO" id="GO:0000139">
    <property type="term" value="C:Golgi membrane"/>
    <property type="evidence" value="ECO:0007669"/>
    <property type="project" value="UniProtKB-SubCell"/>
</dbReference>
<comment type="subcellular location">
    <subcellularLocation>
        <location evidence="1">Golgi apparatus membrane</location>
        <topology evidence="1">Single-pass type II membrane protein</topology>
    </subcellularLocation>
</comment>
<keyword evidence="11" id="KW-0472">Membrane</keyword>
<evidence type="ECO:0000256" key="2">
    <source>
        <dbReference type="ARBA" id="ARBA00004922"/>
    </source>
</evidence>
<evidence type="ECO:0000256" key="13">
    <source>
        <dbReference type="ARBA" id="ARBA00023295"/>
    </source>
</evidence>
<dbReference type="InterPro" id="IPR011013">
    <property type="entry name" value="Gal_mutarotase_sf_dom"/>
</dbReference>
<keyword evidence="9" id="KW-1133">Transmembrane helix</keyword>
<dbReference type="Gene3D" id="2.70.98.30">
    <property type="entry name" value="Golgi alpha-mannosidase II, domain 4"/>
    <property type="match status" value="1"/>
</dbReference>
<dbReference type="InterPro" id="IPR000602">
    <property type="entry name" value="Glyco_hydro_38_N"/>
</dbReference>
<dbReference type="Pfam" id="PF01074">
    <property type="entry name" value="Glyco_hydro_38N"/>
    <property type="match status" value="1"/>
</dbReference>
<dbReference type="GeneTree" id="ENSGT01030000234638"/>
<reference evidence="18" key="3">
    <citation type="submission" date="2025-09" db="UniProtKB">
        <authorList>
            <consortium name="Ensembl"/>
        </authorList>
    </citation>
    <scope>IDENTIFICATION</scope>
</reference>
<reference evidence="18" key="2">
    <citation type="submission" date="2025-08" db="UniProtKB">
        <authorList>
            <consortium name="Ensembl"/>
        </authorList>
    </citation>
    <scope>IDENTIFICATION</scope>
</reference>
<keyword evidence="8" id="KW-0735">Signal-anchor</keyword>
<dbReference type="GO" id="GO:0030246">
    <property type="term" value="F:carbohydrate binding"/>
    <property type="evidence" value="ECO:0007669"/>
    <property type="project" value="InterPro"/>
</dbReference>
<evidence type="ECO:0000256" key="6">
    <source>
        <dbReference type="ARBA" id="ARBA00022801"/>
    </source>
</evidence>
<comment type="cofactor">
    <cofactor evidence="16">
        <name>Zn(2+)</name>
        <dbReference type="ChEBI" id="CHEBI:29105"/>
    </cofactor>
    <text evidence="16">Binds 1 zinc ion per subunit.</text>
</comment>
<evidence type="ECO:0000256" key="10">
    <source>
        <dbReference type="ARBA" id="ARBA00023034"/>
    </source>
</evidence>
<gene>
    <name evidence="18" type="primary">man2a1</name>
</gene>
<dbReference type="InterPro" id="IPR013780">
    <property type="entry name" value="Glyco_hydro_b"/>
</dbReference>
<dbReference type="SUPFAM" id="SSF88713">
    <property type="entry name" value="Glycoside hydrolase/deacetylase"/>
    <property type="match status" value="1"/>
</dbReference>
<keyword evidence="5 16" id="KW-0479">Metal-binding</keyword>
<dbReference type="InterPro" id="IPR015341">
    <property type="entry name" value="Glyco_hydro_38_cen"/>
</dbReference>
<evidence type="ECO:0000256" key="7">
    <source>
        <dbReference type="ARBA" id="ARBA00022833"/>
    </source>
</evidence>
<dbReference type="Gene3D" id="2.60.40.1180">
    <property type="entry name" value="Golgi alpha-mannosidase II"/>
    <property type="match status" value="1"/>
</dbReference>
<dbReference type="AlphaFoldDB" id="A0A671VP59"/>
<dbReference type="FunFam" id="1.20.1270.50:FF:000001">
    <property type="entry name" value="Alpha-mannosidase"/>
    <property type="match status" value="1"/>
</dbReference>
<dbReference type="InterPro" id="IPR028995">
    <property type="entry name" value="Glyco_hydro_57/38_cen_sf"/>
</dbReference>
<evidence type="ECO:0000256" key="12">
    <source>
        <dbReference type="ARBA" id="ARBA00023157"/>
    </source>
</evidence>
<dbReference type="GO" id="GO:0006013">
    <property type="term" value="P:mannose metabolic process"/>
    <property type="evidence" value="ECO:0007669"/>
    <property type="project" value="InterPro"/>
</dbReference>
<dbReference type="Gene3D" id="3.20.110.10">
    <property type="entry name" value="Glycoside hydrolase 38, N terminal domain"/>
    <property type="match status" value="1"/>
</dbReference>
<dbReference type="SUPFAM" id="SSF88688">
    <property type="entry name" value="Families 57/38 glycoside transferase middle domain"/>
    <property type="match status" value="1"/>
</dbReference>
<keyword evidence="6 16" id="KW-0378">Hydrolase</keyword>
<dbReference type="GO" id="GO:0046872">
    <property type="term" value="F:metal ion binding"/>
    <property type="evidence" value="ECO:0007669"/>
    <property type="project" value="UniProtKB-KW"/>
</dbReference>
<evidence type="ECO:0000256" key="5">
    <source>
        <dbReference type="ARBA" id="ARBA00022723"/>
    </source>
</evidence>
<proteinExistence type="inferred from homology"/>
<keyword evidence="7 16" id="KW-0862">Zinc</keyword>
<dbReference type="CDD" id="cd10809">
    <property type="entry name" value="GH38N_AMII_GMII_SfManIII_like"/>
    <property type="match status" value="1"/>
</dbReference>
<evidence type="ECO:0000259" key="17">
    <source>
        <dbReference type="SMART" id="SM00872"/>
    </source>
</evidence>
<dbReference type="GO" id="GO:0004572">
    <property type="term" value="F:mannosyl-oligosaccharide 1,3-1,6-alpha-mannosidase activity"/>
    <property type="evidence" value="ECO:0007669"/>
    <property type="project" value="UniProtKB-EC"/>
</dbReference>
<comment type="function">
    <text evidence="14">Catalyzes the first committed step in the biosynthesis of complex N-glycans. It controls conversion of high mannose to complex N-glycans; the final hydrolytic step in the N-glycan maturation pathway.</text>
</comment>
<dbReference type="InterPro" id="IPR050843">
    <property type="entry name" value="Glycosyl_Hydrlase_38"/>
</dbReference>
<dbReference type="SMART" id="SM00872">
    <property type="entry name" value="Alpha-mann_mid"/>
    <property type="match status" value="1"/>
</dbReference>
<sequence>MKTSRLLTVLVGGVFCLAVMSLYRMLELMQGAELREHPDTPGGQVDNVSHSEVAGRIVVSHFTVFMCVFQLLDVYDLLPFDNPDGGAWKQGFEISYHGNEWDEQPLELFLVPHSHNDPGWLKTFDGYYQDQTRHILNNMLIKLSEDSRRKMIWAEISYFSKWWNDIDEQKREMVKRLVRAGQLELVTGGWVMADEANSHYFALLDQLIEGHQWIQRHIGVKPSSGWAVDPFGHSPSMAYLLKGAGLQDMVIQRVHYAVKKHFARQQTLEFQWRQSWDPSPRSDITCHMMPFYSYDVPHTCGPNPSICCQFDFHRLPGGRVYCPWRISPQPITEQNVQERALLLLDQYRQKSRLFRSPVLLVPLGDDFRFTDSSEWDAQFSNYQKLFDYFEQHPELHIKARFGTLSDYFSALRRRLSAAGSTLPTLRGDFFTYADRDDHYWSGYFTSRPFYKRLDRTMEATLRYVIPQVLSLVIQIQSDHSRSLPLFLYPSIHFRSNTFLLDRLTAGRRNLALFQHHDAVTGTARDAVVVDYGTRLLHSILNLRQVLQSSAHWLLLLDKSQYHHDQSKPFLQMVTSQDALPQKTPLTLSDESLIIFNPTEQLRTSVISVVVDSPDARVVDAQTGRPMAAQISAVWEEPTRVSRVQVFHILNFFCLQLDFVAELPPLSLAVYHVTKAAVGSAHRAQYTFYRQGNPPTVQSEYFQVSRPKGPEADAPLSLSNKHVQMWSSPETGLLQSGLVRQLQVQFLWYGTTSNRDKSGAYLFLPGTEGGQLYKPSEPPLVRVSRGPVFSDITSCFRHFTHRVRLYHLDGHAGRSVEISNMVDIRSEVNRELAMKLVTDVANGNRFYSDLNSFQMQQRRTLEKLPLQANFYPMTSASFLQDSTSRVSLLTAQSQAVASLTPGELEVVLDRRLQQDDNRGLGQGVTDNKLTASLYHLLLEDRRGASVEHLSLLAHLSSLSLCHPPITMVAPSNSQLPKLRPFLPLSSSMPCDVHLLNLRTLEDAQEAETPSQEVALLLHRKGFDCSSAPDTPLQCTWSAHEEVHTHTHTHTHTHFRII</sequence>
<dbReference type="Pfam" id="PF07748">
    <property type="entry name" value="Glyco_hydro_38C"/>
    <property type="match status" value="1"/>
</dbReference>
<dbReference type="Gene3D" id="1.20.1270.50">
    <property type="entry name" value="Glycoside hydrolase family 38, central domain"/>
    <property type="match status" value="1"/>
</dbReference>
<evidence type="ECO:0000256" key="1">
    <source>
        <dbReference type="ARBA" id="ARBA00004323"/>
    </source>
</evidence>
<dbReference type="FunFam" id="3.20.110.10:FF:000003">
    <property type="entry name" value="Alpha-mannosidase"/>
    <property type="match status" value="1"/>
</dbReference>
<name>A0A671VP59_SPAAU</name>
<evidence type="ECO:0000256" key="8">
    <source>
        <dbReference type="ARBA" id="ARBA00022968"/>
    </source>
</evidence>
<dbReference type="InterPro" id="IPR011330">
    <property type="entry name" value="Glyco_hydro/deAcase_b/a-brl"/>
</dbReference>
<dbReference type="SUPFAM" id="SSF74650">
    <property type="entry name" value="Galactose mutarotase-like"/>
    <property type="match status" value="1"/>
</dbReference>
<evidence type="ECO:0000256" key="16">
    <source>
        <dbReference type="RuleBase" id="RU361199"/>
    </source>
</evidence>
<keyword evidence="13 16" id="KW-0326">Glycosidase</keyword>
<accession>A0A671VP59</accession>
<dbReference type="Ensembl" id="ENSSAUT00010029507.1">
    <property type="protein sequence ID" value="ENSSAUP00010027979.1"/>
    <property type="gene ID" value="ENSSAUG00010011713.1"/>
</dbReference>
<feature type="domain" description="Glycoside hydrolase family 38 central" evidence="17">
    <location>
        <begin position="438"/>
        <end position="535"/>
    </location>
</feature>
<evidence type="ECO:0000256" key="15">
    <source>
        <dbReference type="ARBA" id="ARBA00093232"/>
    </source>
</evidence>
<evidence type="ECO:0000313" key="18">
    <source>
        <dbReference type="Ensembl" id="ENSSAUP00010027979.1"/>
    </source>
</evidence>
<dbReference type="InterPro" id="IPR037094">
    <property type="entry name" value="Glyco_hydro_38_cen_sf"/>
</dbReference>
<keyword evidence="10" id="KW-0333">Golgi apparatus</keyword>
<evidence type="ECO:0000313" key="19">
    <source>
        <dbReference type="Proteomes" id="UP000472265"/>
    </source>
</evidence>
<organism evidence="18 19">
    <name type="scientific">Sparus aurata</name>
    <name type="common">Gilthead sea bream</name>
    <dbReference type="NCBI Taxonomy" id="8175"/>
    <lineage>
        <taxon>Eukaryota</taxon>
        <taxon>Metazoa</taxon>
        <taxon>Chordata</taxon>
        <taxon>Craniata</taxon>
        <taxon>Vertebrata</taxon>
        <taxon>Euteleostomi</taxon>
        <taxon>Actinopterygii</taxon>
        <taxon>Neopterygii</taxon>
        <taxon>Teleostei</taxon>
        <taxon>Neoteleostei</taxon>
        <taxon>Acanthomorphata</taxon>
        <taxon>Eupercaria</taxon>
        <taxon>Spariformes</taxon>
        <taxon>Sparidae</taxon>
        <taxon>Sparus</taxon>
    </lineage>
</organism>
<dbReference type="PANTHER" id="PTHR11607">
    <property type="entry name" value="ALPHA-MANNOSIDASE"/>
    <property type="match status" value="1"/>
</dbReference>
<comment type="similarity">
    <text evidence="3 16">Belongs to the glycosyl hydrolase 38 family.</text>
</comment>
<reference evidence="18" key="1">
    <citation type="submission" date="2021-04" db="EMBL/GenBank/DDBJ databases">
        <authorList>
            <consortium name="Wellcome Sanger Institute Data Sharing"/>
        </authorList>
    </citation>
    <scope>NUCLEOTIDE SEQUENCE [LARGE SCALE GENOMIC DNA]</scope>
</reference>
<dbReference type="GO" id="GO:0006491">
    <property type="term" value="P:N-glycan processing"/>
    <property type="evidence" value="ECO:0007669"/>
    <property type="project" value="TreeGrafter"/>
</dbReference>
<dbReference type="EC" id="3.2.1.-" evidence="16"/>
<protein>
    <recommendedName>
        <fullName evidence="16">Alpha-mannosidase</fullName>
        <ecNumber evidence="16">3.2.1.-</ecNumber>
    </recommendedName>
</protein>
<comment type="catalytic activity">
    <reaction evidence="15">
        <text>N(4)-{beta-D-GlcNAc-(1-&gt;2)-alpha-D-Man-(1-&gt;3)-[alpha-D-Man-(1-&gt;3)-[alpha-D-Man-(1-&gt;6)]-alpha-D-Man-(1-&gt;6)]-beta-D-Man-(1-&gt;4)-beta-D-GlcNAc-(1-&gt;4)-beta-D-GlcNAc}-L-asparaginyl-[protein] + 2 H2O = 2 alpha-D-mannopyranose + an N(4)-{beta-D-GlcNAc-(1-&gt;2)-alpha-D-Man-(1-&gt;3)-[alpha-D-Man-(1-&gt;6)]-beta-D-Man-(1-&gt;4)-beta-D-GlcNAc-(1-&gt;4)-beta-D-GlcNAc}-L-asparaginyl-[protein]</text>
        <dbReference type="Rhea" id="RHEA:56052"/>
        <dbReference type="Rhea" id="RHEA-COMP:14368"/>
        <dbReference type="Rhea" id="RHEA-COMP:14369"/>
        <dbReference type="ChEBI" id="CHEBI:15377"/>
        <dbReference type="ChEBI" id="CHEBI:28729"/>
        <dbReference type="ChEBI" id="CHEBI:60615"/>
        <dbReference type="ChEBI" id="CHEBI:60625"/>
        <dbReference type="EC" id="3.2.1.114"/>
    </reaction>
</comment>
<dbReference type="PANTHER" id="PTHR11607:SF69">
    <property type="entry name" value="ALPHA-MANNOSIDASE 2"/>
    <property type="match status" value="1"/>
</dbReference>
<dbReference type="InterPro" id="IPR027291">
    <property type="entry name" value="Glyco_hydro_38_N_sf"/>
</dbReference>
<evidence type="ECO:0000256" key="4">
    <source>
        <dbReference type="ARBA" id="ARBA00022692"/>
    </source>
</evidence>
<dbReference type="Pfam" id="PF09261">
    <property type="entry name" value="Alpha-mann_mid"/>
    <property type="match status" value="1"/>
</dbReference>
<dbReference type="InterPro" id="IPR011682">
    <property type="entry name" value="Glyco_hydro_38_C"/>
</dbReference>
<evidence type="ECO:0000256" key="14">
    <source>
        <dbReference type="ARBA" id="ARBA00059516"/>
    </source>
</evidence>
<evidence type="ECO:0000256" key="9">
    <source>
        <dbReference type="ARBA" id="ARBA00022989"/>
    </source>
</evidence>
<evidence type="ECO:0000256" key="11">
    <source>
        <dbReference type="ARBA" id="ARBA00023136"/>
    </source>
</evidence>
<comment type="pathway">
    <text evidence="2">Protein modification; protein glycosylation.</text>
</comment>
<evidence type="ECO:0000256" key="3">
    <source>
        <dbReference type="ARBA" id="ARBA00009792"/>
    </source>
</evidence>
<keyword evidence="19" id="KW-1185">Reference proteome</keyword>
<dbReference type="Proteomes" id="UP000472265">
    <property type="component" value="Chromosome 12"/>
</dbReference>
<keyword evidence="4" id="KW-0812">Transmembrane</keyword>
<keyword evidence="12" id="KW-1015">Disulfide bond</keyword>